<keyword evidence="1" id="KW-0614">Plasmid</keyword>
<dbReference type="AlphaFoldDB" id="A0A1V0PD18"/>
<protein>
    <submittedName>
        <fullName evidence="1">Chaperone ATP binding</fullName>
    </submittedName>
</protein>
<name>A0A1V0PD18_LACLC</name>
<sequence>MIKRVLENHPNFSPELIARFDEVVPLLGLTNNVLFDIVENKMDEYKRKIESIFQIPVIYDKKVSDFVVYEKNFNR</sequence>
<dbReference type="Proteomes" id="UP000191806">
    <property type="component" value="Plasmid pJM1A"/>
</dbReference>
<dbReference type="EMBL" id="CP016746">
    <property type="protein sequence ID" value="ARE27153.1"/>
    <property type="molecule type" value="Genomic_DNA"/>
</dbReference>
<proteinExistence type="predicted"/>
<gene>
    <name evidence="1" type="ORF">LLJM1_MP0039</name>
</gene>
<geneLocation type="plasmid" evidence="2">
    <name>pmpjm1</name>
</geneLocation>
<evidence type="ECO:0000313" key="1">
    <source>
        <dbReference type="EMBL" id="ARE27153.1"/>
    </source>
</evidence>
<organism evidence="1 2">
    <name type="scientific">Lactococcus lactis subsp. cremoris</name>
    <name type="common">Streptococcus cremoris</name>
    <dbReference type="NCBI Taxonomy" id="1359"/>
    <lineage>
        <taxon>Bacteria</taxon>
        <taxon>Bacillati</taxon>
        <taxon>Bacillota</taxon>
        <taxon>Bacilli</taxon>
        <taxon>Lactobacillales</taxon>
        <taxon>Streptococcaceae</taxon>
        <taxon>Lactococcus</taxon>
    </lineage>
</organism>
<accession>A0A1V0PD18</accession>
<evidence type="ECO:0000313" key="2">
    <source>
        <dbReference type="Proteomes" id="UP000191806"/>
    </source>
</evidence>
<reference evidence="1 2" key="1">
    <citation type="journal article" date="2017" name="BMC Genomics">
        <title>Comparative and functional genomics of the Lactococcus lactis taxon; insights into evolution and niche adaptation.</title>
        <authorList>
            <person name="Kelleher P."/>
            <person name="Bottacini F."/>
            <person name="Mahony J."/>
            <person name="Kilcawley K.N."/>
            <person name="van Sinderen D."/>
        </authorList>
    </citation>
    <scope>NUCLEOTIDE SEQUENCE [LARGE SCALE GENOMIC DNA]</scope>
    <source>
        <strain evidence="1 2">JM1</strain>
        <plasmid evidence="2">pmpjm1</plasmid>
    </source>
</reference>